<evidence type="ECO:0000313" key="2">
    <source>
        <dbReference type="Proteomes" id="UP000259328"/>
    </source>
</evidence>
<name>A0A3B0P7T1_MYCSY</name>
<accession>A0A3B0P7T1</accession>
<reference evidence="2" key="1">
    <citation type="submission" date="2018-06" db="EMBL/GenBank/DDBJ databases">
        <authorList>
            <consortium name="Pathogen Informatics"/>
        </authorList>
    </citation>
    <scope>NUCLEOTIDE SEQUENCE [LARGE SCALE GENOMIC DNA]</scope>
    <source>
        <strain evidence="2">NCTC10124</strain>
    </source>
</reference>
<gene>
    <name evidence="1" type="ORF">NCTC10124_00750</name>
</gene>
<dbReference type="EMBL" id="LS991953">
    <property type="protein sequence ID" value="SYV93022.1"/>
    <property type="molecule type" value="Genomic_DNA"/>
</dbReference>
<feature type="non-terminal residue" evidence="1">
    <location>
        <position position="49"/>
    </location>
</feature>
<proteinExistence type="predicted"/>
<evidence type="ECO:0000313" key="1">
    <source>
        <dbReference type="EMBL" id="SYV93022.1"/>
    </source>
</evidence>
<sequence>MAQSQQRGLIAKDLTQDQVLSYIEEIKRLNPQINLSTYLGTNSAGVDVW</sequence>
<organism evidence="1 2">
    <name type="scientific">Mycoplasmopsis synoviae</name>
    <name type="common">Mycoplasma synoviae</name>
    <dbReference type="NCBI Taxonomy" id="2109"/>
    <lineage>
        <taxon>Bacteria</taxon>
        <taxon>Bacillati</taxon>
        <taxon>Mycoplasmatota</taxon>
        <taxon>Mycoplasmoidales</taxon>
        <taxon>Metamycoplasmataceae</taxon>
        <taxon>Mycoplasmopsis</taxon>
    </lineage>
</organism>
<protein>
    <submittedName>
        <fullName evidence="1">Uncharacterized protein</fullName>
    </submittedName>
</protein>
<dbReference type="AlphaFoldDB" id="A0A3B0P7T1"/>
<dbReference type="Proteomes" id="UP000259328">
    <property type="component" value="Chromosome"/>
</dbReference>